<dbReference type="STRING" id="391735.Veis_3153"/>
<dbReference type="Proteomes" id="UP000000374">
    <property type="component" value="Chromosome"/>
</dbReference>
<feature type="region of interest" description="Disordered" evidence="1">
    <location>
        <begin position="70"/>
        <end position="106"/>
    </location>
</feature>
<name>A1WMM7_VEREI</name>
<proteinExistence type="predicted"/>
<protein>
    <submittedName>
        <fullName evidence="2">Conserved hypothetical signal peptide protein</fullName>
    </submittedName>
</protein>
<gene>
    <name evidence="2" type="ordered locus">Veis_3153</name>
</gene>
<dbReference type="eggNOG" id="ENOG5032QZV">
    <property type="taxonomic scope" value="Bacteria"/>
</dbReference>
<keyword evidence="3" id="KW-1185">Reference proteome</keyword>
<sequence length="179" mass="19143">MDTPPSALHASARGNRMEKTLIPLLLVSAMLPAALAQERIYRCGSEYTNNAAQAKERGCKLMEGGNVTVVQGSRPASGAAPAAGAAPSPATPRTGSSDQKARDADMRAILESELRKAEARHAELLKEYSDGNPERNAIDLRNPQRRQERSDELKASVARSESDIAGIKREIARLPAAAD</sequence>
<dbReference type="EMBL" id="CP000542">
    <property type="protein sequence ID" value="ABM58884.1"/>
    <property type="molecule type" value="Genomic_DNA"/>
</dbReference>
<dbReference type="HOGENOM" id="CLU_099362_0_0_4"/>
<evidence type="ECO:0000313" key="2">
    <source>
        <dbReference type="EMBL" id="ABM58884.1"/>
    </source>
</evidence>
<organism evidence="2 3">
    <name type="scientific">Verminephrobacter eiseniae (strain EF01-2)</name>
    <dbReference type="NCBI Taxonomy" id="391735"/>
    <lineage>
        <taxon>Bacteria</taxon>
        <taxon>Pseudomonadati</taxon>
        <taxon>Pseudomonadota</taxon>
        <taxon>Betaproteobacteria</taxon>
        <taxon>Burkholderiales</taxon>
        <taxon>Comamonadaceae</taxon>
        <taxon>Verminephrobacter</taxon>
    </lineage>
</organism>
<evidence type="ECO:0000313" key="3">
    <source>
        <dbReference type="Proteomes" id="UP000000374"/>
    </source>
</evidence>
<feature type="compositionally biased region" description="Basic and acidic residues" evidence="1">
    <location>
        <begin position="145"/>
        <end position="160"/>
    </location>
</feature>
<evidence type="ECO:0000256" key="1">
    <source>
        <dbReference type="SAM" id="MobiDB-lite"/>
    </source>
</evidence>
<reference evidence="3" key="1">
    <citation type="submission" date="2006-12" db="EMBL/GenBank/DDBJ databases">
        <title>Complete sequence of chromosome 1 of Verminephrobacter eiseniae EF01-2.</title>
        <authorList>
            <person name="Copeland A."/>
            <person name="Lucas S."/>
            <person name="Lapidus A."/>
            <person name="Barry K."/>
            <person name="Detter J.C."/>
            <person name="Glavina del Rio T."/>
            <person name="Dalin E."/>
            <person name="Tice H."/>
            <person name="Pitluck S."/>
            <person name="Chertkov O."/>
            <person name="Brettin T."/>
            <person name="Bruce D."/>
            <person name="Han C."/>
            <person name="Tapia R."/>
            <person name="Gilna P."/>
            <person name="Schmutz J."/>
            <person name="Larimer F."/>
            <person name="Land M."/>
            <person name="Hauser L."/>
            <person name="Kyrpides N."/>
            <person name="Kim E."/>
            <person name="Stahl D."/>
            <person name="Richardson P."/>
        </authorList>
    </citation>
    <scope>NUCLEOTIDE SEQUENCE [LARGE SCALE GENOMIC DNA]</scope>
    <source>
        <strain evidence="3">EF01-2</strain>
    </source>
</reference>
<dbReference type="AlphaFoldDB" id="A1WMM7"/>
<feature type="compositionally biased region" description="Basic and acidic residues" evidence="1">
    <location>
        <begin position="124"/>
        <end position="138"/>
    </location>
</feature>
<feature type="compositionally biased region" description="Low complexity" evidence="1">
    <location>
        <begin position="72"/>
        <end position="97"/>
    </location>
</feature>
<dbReference type="KEGG" id="vei:Veis_3153"/>
<accession>A1WMM7</accession>
<feature type="region of interest" description="Disordered" evidence="1">
    <location>
        <begin position="124"/>
        <end position="160"/>
    </location>
</feature>